<accession>A0ABN1FQL1</accession>
<comment type="similarity">
    <text evidence="1">Belongs to the UPF0065 (bug) family.</text>
</comment>
<dbReference type="SUPFAM" id="SSF53850">
    <property type="entry name" value="Periplasmic binding protein-like II"/>
    <property type="match status" value="1"/>
</dbReference>
<dbReference type="InterPro" id="IPR005064">
    <property type="entry name" value="BUG"/>
</dbReference>
<gene>
    <name evidence="2" type="ORF">GCM10009416_37620</name>
</gene>
<proteinExistence type="inferred from homology"/>
<evidence type="ECO:0000256" key="1">
    <source>
        <dbReference type="ARBA" id="ARBA00006987"/>
    </source>
</evidence>
<dbReference type="Pfam" id="PF03401">
    <property type="entry name" value="TctC"/>
    <property type="match status" value="1"/>
</dbReference>
<name>A0ABN1FQL1_9PROT</name>
<dbReference type="Gene3D" id="3.40.190.150">
    <property type="entry name" value="Bordetella uptake gene, domain 1"/>
    <property type="match status" value="1"/>
</dbReference>
<dbReference type="PIRSF" id="PIRSF017082">
    <property type="entry name" value="YflP"/>
    <property type="match status" value="1"/>
</dbReference>
<sequence>MRRNFETLPASRAVRPEAPPVPLLRASPARGTVPPSLVVDEAVIRLPRRRLPSLSALLLPAGTTATAQTPDAFPERPVRYVVPFAPAGLTDIMARLLAQRLSEIWGKPVVVDNRPGGNAMIGADAAAKAAPDGHTLLAVTLTHAVNASLYPNAPYDLRQDFAAVSVLGALPLVVAVPAAHPARDLAGLLAMARTRQMSAGSSGNGSPPHLGLELVRRIAGAGPNLVHVSYRGGAPAVTDLVAGNLDLIVSNLPECIAQLRAGRLRGLALTDRQRHRLVPDIPTVAEAGAPDLLITNWTAVLTNAAVPRPVLRRLEADVLLAMRDGELVRRAEEGGFDVLGWDSARSTAHVQAEVGRWGRLVAEAGIRAD</sequence>
<comment type="caution">
    <text evidence="2">The sequence shown here is derived from an EMBL/GenBank/DDBJ whole genome shotgun (WGS) entry which is preliminary data.</text>
</comment>
<dbReference type="PANTHER" id="PTHR42928:SF5">
    <property type="entry name" value="BLR1237 PROTEIN"/>
    <property type="match status" value="1"/>
</dbReference>
<keyword evidence="3" id="KW-1185">Reference proteome</keyword>
<dbReference type="Proteomes" id="UP001501588">
    <property type="component" value="Unassembled WGS sequence"/>
</dbReference>
<dbReference type="EMBL" id="BAAAFZ010000060">
    <property type="protein sequence ID" value="GAA0595743.1"/>
    <property type="molecule type" value="Genomic_DNA"/>
</dbReference>
<dbReference type="Gene3D" id="3.40.190.10">
    <property type="entry name" value="Periplasmic binding protein-like II"/>
    <property type="match status" value="1"/>
</dbReference>
<protein>
    <submittedName>
        <fullName evidence="2">Tripartite tricarboxylate transporter substrate binding protein</fullName>
    </submittedName>
</protein>
<dbReference type="InterPro" id="IPR042100">
    <property type="entry name" value="Bug_dom1"/>
</dbReference>
<reference evidence="2 3" key="1">
    <citation type="journal article" date="2019" name="Int. J. Syst. Evol. Microbiol.">
        <title>The Global Catalogue of Microorganisms (GCM) 10K type strain sequencing project: providing services to taxonomists for standard genome sequencing and annotation.</title>
        <authorList>
            <consortium name="The Broad Institute Genomics Platform"/>
            <consortium name="The Broad Institute Genome Sequencing Center for Infectious Disease"/>
            <person name="Wu L."/>
            <person name="Ma J."/>
        </authorList>
    </citation>
    <scope>NUCLEOTIDE SEQUENCE [LARGE SCALE GENOMIC DNA]</scope>
    <source>
        <strain evidence="2 3">JCM 9933</strain>
    </source>
</reference>
<dbReference type="PANTHER" id="PTHR42928">
    <property type="entry name" value="TRICARBOXYLATE-BINDING PROTEIN"/>
    <property type="match status" value="1"/>
</dbReference>
<organism evidence="2 3">
    <name type="scientific">Craurococcus roseus</name>
    <dbReference type="NCBI Taxonomy" id="77585"/>
    <lineage>
        <taxon>Bacteria</taxon>
        <taxon>Pseudomonadati</taxon>
        <taxon>Pseudomonadota</taxon>
        <taxon>Alphaproteobacteria</taxon>
        <taxon>Acetobacterales</taxon>
        <taxon>Acetobacteraceae</taxon>
        <taxon>Craurococcus</taxon>
    </lineage>
</organism>
<evidence type="ECO:0000313" key="3">
    <source>
        <dbReference type="Proteomes" id="UP001501588"/>
    </source>
</evidence>
<evidence type="ECO:0000313" key="2">
    <source>
        <dbReference type="EMBL" id="GAA0595743.1"/>
    </source>
</evidence>